<accession>E6Q0R3</accession>
<dbReference type="AlphaFoldDB" id="E6Q0R3"/>
<comment type="caution">
    <text evidence="1">The sequence shown here is derived from an EMBL/GenBank/DDBJ whole genome shotgun (WGS) entry which is preliminary data.</text>
</comment>
<reference evidence="1" key="1">
    <citation type="submission" date="2009-10" db="EMBL/GenBank/DDBJ databases">
        <title>Diversity of trophic interactions inside an arsenic-rich microbial ecosystem.</title>
        <authorList>
            <person name="Bertin P.N."/>
            <person name="Heinrich-Salmeron A."/>
            <person name="Pelletier E."/>
            <person name="Goulhen-Chollet F."/>
            <person name="Arsene-Ploetze F."/>
            <person name="Gallien S."/>
            <person name="Calteau A."/>
            <person name="Vallenet D."/>
            <person name="Casiot C."/>
            <person name="Chane-Woon-Ming B."/>
            <person name="Giloteaux L."/>
            <person name="Barakat M."/>
            <person name="Bonnefoy V."/>
            <person name="Bruneel O."/>
            <person name="Chandler M."/>
            <person name="Cleiss J."/>
            <person name="Duran R."/>
            <person name="Elbaz-Poulichet F."/>
            <person name="Fonknechten N."/>
            <person name="Lauga B."/>
            <person name="Mornico D."/>
            <person name="Ortet P."/>
            <person name="Schaeffer C."/>
            <person name="Siguier P."/>
            <person name="Alexander Thil Smith A."/>
            <person name="Van Dorsselaer A."/>
            <person name="Weissenbach J."/>
            <person name="Medigue C."/>
            <person name="Le Paslier D."/>
        </authorList>
    </citation>
    <scope>NUCLEOTIDE SEQUENCE</scope>
</reference>
<name>E6Q0R3_9ZZZZ</name>
<gene>
    <name evidence="1" type="ORF">CARN4_0119</name>
</gene>
<dbReference type="EMBL" id="CABO01000005">
    <property type="protein sequence ID" value="CBI00773.1"/>
    <property type="molecule type" value="Genomic_DNA"/>
</dbReference>
<proteinExistence type="predicted"/>
<protein>
    <submittedName>
        <fullName evidence="1">Uncharacterized protein</fullName>
    </submittedName>
</protein>
<evidence type="ECO:0000313" key="1">
    <source>
        <dbReference type="EMBL" id="CBI00773.1"/>
    </source>
</evidence>
<organism evidence="1">
    <name type="scientific">mine drainage metagenome</name>
    <dbReference type="NCBI Taxonomy" id="410659"/>
    <lineage>
        <taxon>unclassified sequences</taxon>
        <taxon>metagenomes</taxon>
        <taxon>ecological metagenomes</taxon>
    </lineage>
</organism>
<sequence length="113" mass="12044">MREKRVPQLAARLMRDRLPIMRKTHPVKRVPIVVGTILPRAYARFNAGQGPRFGSGGGGGGAVILAYGSGGYSISSINVNGRQGNRGGCYPSGNGGRGLLLRYFYGATAPLRR</sequence>